<keyword evidence="1" id="KW-1133">Transmembrane helix</keyword>
<feature type="transmembrane region" description="Helical" evidence="1">
    <location>
        <begin position="148"/>
        <end position="174"/>
    </location>
</feature>
<evidence type="ECO:0000256" key="1">
    <source>
        <dbReference type="SAM" id="Phobius"/>
    </source>
</evidence>
<dbReference type="AlphaFoldDB" id="A0A4R7V5K8"/>
<keyword evidence="1" id="KW-0472">Membrane</keyword>
<evidence type="ECO:0000313" key="2">
    <source>
        <dbReference type="EMBL" id="TDV44094.1"/>
    </source>
</evidence>
<evidence type="ECO:0008006" key="4">
    <source>
        <dbReference type="Google" id="ProtNLM"/>
    </source>
</evidence>
<gene>
    <name evidence="2" type="ORF">CLV71_1143</name>
</gene>
<protein>
    <recommendedName>
        <fullName evidence="4">Transmembrane protein</fullName>
    </recommendedName>
</protein>
<feature type="transmembrane region" description="Helical" evidence="1">
    <location>
        <begin position="35"/>
        <end position="57"/>
    </location>
</feature>
<name>A0A4R7V5K8_9PSEU</name>
<dbReference type="EMBL" id="SOCP01000014">
    <property type="protein sequence ID" value="TDV44094.1"/>
    <property type="molecule type" value="Genomic_DNA"/>
</dbReference>
<organism evidence="2 3">
    <name type="scientific">Actinophytocola oryzae</name>
    <dbReference type="NCBI Taxonomy" id="502181"/>
    <lineage>
        <taxon>Bacteria</taxon>
        <taxon>Bacillati</taxon>
        <taxon>Actinomycetota</taxon>
        <taxon>Actinomycetes</taxon>
        <taxon>Pseudonocardiales</taxon>
        <taxon>Pseudonocardiaceae</taxon>
    </lineage>
</organism>
<dbReference type="InterPro" id="IPR039708">
    <property type="entry name" value="MT1774/Rv1733c-like"/>
</dbReference>
<comment type="caution">
    <text evidence="2">The sequence shown here is derived from an EMBL/GenBank/DDBJ whole genome shotgun (WGS) entry which is preliminary data.</text>
</comment>
<evidence type="ECO:0000313" key="3">
    <source>
        <dbReference type="Proteomes" id="UP000294927"/>
    </source>
</evidence>
<proteinExistence type="predicted"/>
<dbReference type="PANTHER" id="PTHR42305:SF1">
    <property type="entry name" value="MEMBRANE PROTEIN RV1733C-RELATED"/>
    <property type="match status" value="1"/>
</dbReference>
<keyword evidence="1" id="KW-0812">Transmembrane</keyword>
<dbReference type="RefSeq" id="WP_133906565.1">
    <property type="nucleotide sequence ID" value="NZ_SOCP01000014.1"/>
</dbReference>
<dbReference type="OrthoDB" id="3683281at2"/>
<keyword evidence="3" id="KW-1185">Reference proteome</keyword>
<reference evidence="2 3" key="1">
    <citation type="submission" date="2019-03" db="EMBL/GenBank/DDBJ databases">
        <title>Genomic Encyclopedia of Archaeal and Bacterial Type Strains, Phase II (KMG-II): from individual species to whole genera.</title>
        <authorList>
            <person name="Goeker M."/>
        </authorList>
    </citation>
    <scope>NUCLEOTIDE SEQUENCE [LARGE SCALE GENOMIC DNA]</scope>
    <source>
        <strain evidence="2 3">DSM 45499</strain>
    </source>
</reference>
<accession>A0A4R7V5K8</accession>
<dbReference type="Proteomes" id="UP000294927">
    <property type="component" value="Unassembled WGS sequence"/>
</dbReference>
<dbReference type="PANTHER" id="PTHR42305">
    <property type="entry name" value="MEMBRANE PROTEIN RV1733C-RELATED"/>
    <property type="match status" value="1"/>
</dbReference>
<sequence length="202" mass="22058">MKATPPSPFLRLVRLLRPGRNPLARGVDRIEGTTLLLLSLLALVLLPVMLTFGSLTYENLSAQQARQVRDRHQVVAVLTSHVPEETAGAPGYVAAGGAKVPARWRALNGTVHTGLVWADEGLRAGTEVRVWLDGSGRPTDPPLSTVDMAGAAVLVAGFGWLTAVGLLALSATGLHRLFERYRVRAWDDEWARTEPDWRQRSR</sequence>